<reference evidence="1 2" key="1">
    <citation type="journal article" date="2019" name="Sci. Rep.">
        <title>Orb-weaving spider Araneus ventricosus genome elucidates the spidroin gene catalogue.</title>
        <authorList>
            <person name="Kono N."/>
            <person name="Nakamura H."/>
            <person name="Ohtoshi R."/>
            <person name="Moran D.A.P."/>
            <person name="Shinohara A."/>
            <person name="Yoshida Y."/>
            <person name="Fujiwara M."/>
            <person name="Mori M."/>
            <person name="Tomita M."/>
            <person name="Arakawa K."/>
        </authorList>
    </citation>
    <scope>NUCLEOTIDE SEQUENCE [LARGE SCALE GENOMIC DNA]</scope>
</reference>
<keyword evidence="2" id="KW-1185">Reference proteome</keyword>
<gene>
    <name evidence="1" type="ORF">AVEN_123702_1</name>
</gene>
<sequence>MCSILDYILKQHYSKTGSNEPLVAFGLVAGGSPGLTAKRNTNMGQILLKVISEGNHPIYWCPVRLLPQVHLDVPRSLRPSEDATLPLDK</sequence>
<protein>
    <submittedName>
        <fullName evidence="1">Uncharacterized protein</fullName>
    </submittedName>
</protein>
<evidence type="ECO:0000313" key="2">
    <source>
        <dbReference type="Proteomes" id="UP000499080"/>
    </source>
</evidence>
<dbReference type="EMBL" id="BGPR01141062">
    <property type="protein sequence ID" value="GBN67803.1"/>
    <property type="molecule type" value="Genomic_DNA"/>
</dbReference>
<accession>A0A4Y2QWP7</accession>
<evidence type="ECO:0000313" key="1">
    <source>
        <dbReference type="EMBL" id="GBN67803.1"/>
    </source>
</evidence>
<organism evidence="1 2">
    <name type="scientific">Araneus ventricosus</name>
    <name type="common">Orbweaver spider</name>
    <name type="synonym">Epeira ventricosa</name>
    <dbReference type="NCBI Taxonomy" id="182803"/>
    <lineage>
        <taxon>Eukaryota</taxon>
        <taxon>Metazoa</taxon>
        <taxon>Ecdysozoa</taxon>
        <taxon>Arthropoda</taxon>
        <taxon>Chelicerata</taxon>
        <taxon>Arachnida</taxon>
        <taxon>Araneae</taxon>
        <taxon>Araneomorphae</taxon>
        <taxon>Entelegynae</taxon>
        <taxon>Araneoidea</taxon>
        <taxon>Araneidae</taxon>
        <taxon>Araneus</taxon>
    </lineage>
</organism>
<proteinExistence type="predicted"/>
<name>A0A4Y2QWP7_ARAVE</name>
<dbReference type="Proteomes" id="UP000499080">
    <property type="component" value="Unassembled WGS sequence"/>
</dbReference>
<comment type="caution">
    <text evidence="1">The sequence shown here is derived from an EMBL/GenBank/DDBJ whole genome shotgun (WGS) entry which is preliminary data.</text>
</comment>
<dbReference type="AlphaFoldDB" id="A0A4Y2QWP7"/>